<protein>
    <recommendedName>
        <fullName evidence="4">serine-type D-Ala-D-Ala carboxypeptidase</fullName>
        <ecNumber evidence="4">3.4.16.4</ecNumber>
    </recommendedName>
</protein>
<dbReference type="SMART" id="SM00936">
    <property type="entry name" value="PBP5_C"/>
    <property type="match status" value="1"/>
</dbReference>
<dbReference type="InterPro" id="IPR015956">
    <property type="entry name" value="Peniciliin-bd_prot_C_sf"/>
</dbReference>
<comment type="function">
    <text evidence="1">Removes C-terminal D-alanyl residues from sugar-peptide cell wall precursors.</text>
</comment>
<dbReference type="UniPathway" id="UPA00219"/>
<dbReference type="PRINTS" id="PR00725">
    <property type="entry name" value="DADACBPTASE1"/>
</dbReference>
<evidence type="ECO:0000256" key="2">
    <source>
        <dbReference type="ARBA" id="ARBA00004752"/>
    </source>
</evidence>
<evidence type="ECO:0000256" key="16">
    <source>
        <dbReference type="SAM" id="Phobius"/>
    </source>
</evidence>
<feature type="active site" evidence="13">
    <location>
        <position position="162"/>
    </location>
</feature>
<keyword evidence="8 18" id="KW-0378">Hydrolase</keyword>
<keyword evidence="7" id="KW-0732">Signal</keyword>
<evidence type="ECO:0000256" key="14">
    <source>
        <dbReference type="PIRSR" id="PIRSR618044-2"/>
    </source>
</evidence>
<dbReference type="EC" id="3.4.16.4" evidence="4"/>
<feature type="active site" description="Proton acceptor" evidence="13">
    <location>
        <position position="110"/>
    </location>
</feature>
<dbReference type="InterPro" id="IPR018044">
    <property type="entry name" value="Peptidase_S11"/>
</dbReference>
<dbReference type="Proteomes" id="UP000095390">
    <property type="component" value="Unassembled WGS sequence"/>
</dbReference>
<keyword evidence="9" id="KW-0133">Cell shape</keyword>
<evidence type="ECO:0000256" key="12">
    <source>
        <dbReference type="ARBA" id="ARBA00034000"/>
    </source>
</evidence>
<keyword evidence="10" id="KW-0573">Peptidoglycan synthesis</keyword>
<evidence type="ECO:0000256" key="15">
    <source>
        <dbReference type="RuleBase" id="RU004016"/>
    </source>
</evidence>
<keyword evidence="16" id="KW-0472">Membrane</keyword>
<keyword evidence="5 18" id="KW-0121">Carboxypeptidase</keyword>
<evidence type="ECO:0000256" key="9">
    <source>
        <dbReference type="ARBA" id="ARBA00022960"/>
    </source>
</evidence>
<evidence type="ECO:0000256" key="4">
    <source>
        <dbReference type="ARBA" id="ARBA00012448"/>
    </source>
</evidence>
<evidence type="ECO:0000256" key="7">
    <source>
        <dbReference type="ARBA" id="ARBA00022729"/>
    </source>
</evidence>
<feature type="domain" description="Peptidase S11 D-Ala-D-Ala carboxypeptidase A C-terminal" evidence="17">
    <location>
        <begin position="322"/>
        <end position="410"/>
    </location>
</feature>
<evidence type="ECO:0000256" key="11">
    <source>
        <dbReference type="ARBA" id="ARBA00023316"/>
    </source>
</evidence>
<dbReference type="PANTHER" id="PTHR21581:SF33">
    <property type="entry name" value="D-ALANYL-D-ALANINE CARBOXYPEPTIDASE DACB"/>
    <property type="match status" value="1"/>
</dbReference>
<dbReference type="Gene3D" id="3.40.710.10">
    <property type="entry name" value="DD-peptidase/beta-lactamase superfamily"/>
    <property type="match status" value="1"/>
</dbReference>
<comment type="similarity">
    <text evidence="3 15">Belongs to the peptidase S11 family.</text>
</comment>
<accession>A0A173V0U7</accession>
<evidence type="ECO:0000313" key="19">
    <source>
        <dbReference type="Proteomes" id="UP000095390"/>
    </source>
</evidence>
<feature type="active site" description="Acyl-ester intermediate" evidence="13">
    <location>
        <position position="107"/>
    </location>
</feature>
<evidence type="ECO:0000256" key="13">
    <source>
        <dbReference type="PIRSR" id="PIRSR618044-1"/>
    </source>
</evidence>
<organism evidence="18 19">
    <name type="scientific">Anaerobutyricum hallii</name>
    <dbReference type="NCBI Taxonomy" id="39488"/>
    <lineage>
        <taxon>Bacteria</taxon>
        <taxon>Bacillati</taxon>
        <taxon>Bacillota</taxon>
        <taxon>Clostridia</taxon>
        <taxon>Lachnospirales</taxon>
        <taxon>Lachnospiraceae</taxon>
        <taxon>Anaerobutyricum</taxon>
    </lineage>
</organism>
<dbReference type="GO" id="GO:0006508">
    <property type="term" value="P:proteolysis"/>
    <property type="evidence" value="ECO:0007669"/>
    <property type="project" value="UniProtKB-KW"/>
</dbReference>
<evidence type="ECO:0000256" key="3">
    <source>
        <dbReference type="ARBA" id="ARBA00007164"/>
    </source>
</evidence>
<evidence type="ECO:0000313" key="18">
    <source>
        <dbReference type="EMBL" id="CUN19915.1"/>
    </source>
</evidence>
<keyword evidence="16" id="KW-1133">Transmembrane helix</keyword>
<sequence length="426" mass="47963">MNHYFNHQQRIFKYKTCAFSLLFILSVFSIFTIFFADSCYLDVYAFSKTETIRNFTVSDKSAKDNASKNSAPAELSSLHAKAAILMDGDNQRVLFGKEEEKELPMASTTKIMTCLYAIEHGNLSDKVTFSRRAASAPKVRLGARSGSQFLLSDLLYALMLESYNDVAVAIAEHIGGSVEQFCGDMTQEARDYGCYHTSFETPNGLDSAKHYTTCHDLALLTCLALKNENFCKIIKEQSFSIKELKNGQSYSLNNKNLFLTSYNGAIGVKTGYTNNAGYCFVGAVKKDGHYLISVVLGSGWYPNRRYKWEDTKRLMDYGIKNYNKKEIPLNQGIPSKLPVKNGRKSTCTLSAPASTSLYISPTEKTRCIISLSPSLTAPVQKGTAVGSVVLYIDSKPYRSYPIYARQSIKKRTFAWYYKRMFYYLIH</sequence>
<evidence type="ECO:0000256" key="5">
    <source>
        <dbReference type="ARBA" id="ARBA00022645"/>
    </source>
</evidence>
<dbReference type="InterPro" id="IPR012338">
    <property type="entry name" value="Beta-lactam/transpept-like"/>
</dbReference>
<dbReference type="Pfam" id="PF00768">
    <property type="entry name" value="Peptidase_S11"/>
    <property type="match status" value="1"/>
</dbReference>
<comment type="pathway">
    <text evidence="2">Cell wall biogenesis; peptidoglycan biosynthesis.</text>
</comment>
<dbReference type="SUPFAM" id="SSF56601">
    <property type="entry name" value="beta-lactamase/transpeptidase-like"/>
    <property type="match status" value="1"/>
</dbReference>
<dbReference type="GO" id="GO:0009252">
    <property type="term" value="P:peptidoglycan biosynthetic process"/>
    <property type="evidence" value="ECO:0007669"/>
    <property type="project" value="UniProtKB-UniPathway"/>
</dbReference>
<evidence type="ECO:0000256" key="6">
    <source>
        <dbReference type="ARBA" id="ARBA00022670"/>
    </source>
</evidence>
<feature type="transmembrane region" description="Helical" evidence="16">
    <location>
        <begin position="12"/>
        <end position="36"/>
    </location>
</feature>
<dbReference type="Gene3D" id="2.60.410.10">
    <property type="entry name" value="D-Ala-D-Ala carboxypeptidase, C-terminal domain"/>
    <property type="match status" value="1"/>
</dbReference>
<keyword evidence="11" id="KW-0961">Cell wall biogenesis/degradation</keyword>
<reference evidence="18 19" key="1">
    <citation type="submission" date="2015-09" db="EMBL/GenBank/DDBJ databases">
        <authorList>
            <consortium name="Pathogen Informatics"/>
        </authorList>
    </citation>
    <scope>NUCLEOTIDE SEQUENCE [LARGE SCALE GENOMIC DNA]</scope>
    <source>
        <strain evidence="18 19">2789STDY5834966</strain>
    </source>
</reference>
<dbReference type="EMBL" id="CYYC01000054">
    <property type="protein sequence ID" value="CUN19915.1"/>
    <property type="molecule type" value="Genomic_DNA"/>
</dbReference>
<dbReference type="AlphaFoldDB" id="A0A173V0U7"/>
<dbReference type="GO" id="GO:0009002">
    <property type="term" value="F:serine-type D-Ala-D-Ala carboxypeptidase activity"/>
    <property type="evidence" value="ECO:0007669"/>
    <property type="project" value="UniProtKB-EC"/>
</dbReference>
<evidence type="ECO:0000256" key="10">
    <source>
        <dbReference type="ARBA" id="ARBA00022984"/>
    </source>
</evidence>
<dbReference type="InterPro" id="IPR037167">
    <property type="entry name" value="Peptidase_S11_C_sf"/>
</dbReference>
<keyword evidence="16" id="KW-0812">Transmembrane</keyword>
<dbReference type="SUPFAM" id="SSF69189">
    <property type="entry name" value="Penicillin-binding protein associated domain"/>
    <property type="match status" value="1"/>
</dbReference>
<dbReference type="Pfam" id="PF07943">
    <property type="entry name" value="PBP5_C"/>
    <property type="match status" value="1"/>
</dbReference>
<dbReference type="InterPro" id="IPR001967">
    <property type="entry name" value="Peptidase_S11_N"/>
</dbReference>
<keyword evidence="6" id="KW-0645">Protease</keyword>
<evidence type="ECO:0000256" key="8">
    <source>
        <dbReference type="ARBA" id="ARBA00022801"/>
    </source>
</evidence>
<evidence type="ECO:0000259" key="17">
    <source>
        <dbReference type="SMART" id="SM00936"/>
    </source>
</evidence>
<dbReference type="InterPro" id="IPR012907">
    <property type="entry name" value="Peptidase_S11_C"/>
</dbReference>
<feature type="binding site" evidence="14">
    <location>
        <position position="269"/>
    </location>
    <ligand>
        <name>substrate</name>
    </ligand>
</feature>
<comment type="catalytic activity">
    <reaction evidence="12">
        <text>Preferential cleavage: (Ac)2-L-Lys-D-Ala-|-D-Ala. Also transpeptidation of peptidyl-alanyl moieties that are N-acyl substituents of D-alanine.</text>
        <dbReference type="EC" id="3.4.16.4"/>
    </reaction>
</comment>
<dbReference type="GO" id="GO:0071555">
    <property type="term" value="P:cell wall organization"/>
    <property type="evidence" value="ECO:0007669"/>
    <property type="project" value="UniProtKB-KW"/>
</dbReference>
<evidence type="ECO:0000256" key="1">
    <source>
        <dbReference type="ARBA" id="ARBA00003217"/>
    </source>
</evidence>
<gene>
    <name evidence="18" type="primary">dacB_4</name>
    <name evidence="18" type="ORF">ERS852578_02832</name>
</gene>
<dbReference type="GO" id="GO:0008360">
    <property type="term" value="P:regulation of cell shape"/>
    <property type="evidence" value="ECO:0007669"/>
    <property type="project" value="UniProtKB-KW"/>
</dbReference>
<proteinExistence type="inferred from homology"/>
<dbReference type="PANTHER" id="PTHR21581">
    <property type="entry name" value="D-ALANYL-D-ALANINE CARBOXYPEPTIDASE"/>
    <property type="match status" value="1"/>
</dbReference>
<name>A0A173V0U7_9FIRM</name>